<feature type="disulfide bond" evidence="5">
    <location>
        <begin position="176"/>
        <end position="185"/>
    </location>
</feature>
<name>A0A3S0ZCT0_ELYCH</name>
<keyword evidence="4" id="KW-0325">Glycoprotein</keyword>
<keyword evidence="9" id="KW-1185">Reference proteome</keyword>
<dbReference type="InterPro" id="IPR021852">
    <property type="entry name" value="DUF3456"/>
</dbReference>
<dbReference type="PROSITE" id="PS00022">
    <property type="entry name" value="EGF_1"/>
    <property type="match status" value="1"/>
</dbReference>
<comment type="subcellular location">
    <subcellularLocation>
        <location evidence="1">Membrane</location>
    </subcellularLocation>
</comment>
<comment type="caution">
    <text evidence="5">Lacks conserved residue(s) required for the propagation of feature annotation.</text>
</comment>
<evidence type="ECO:0000313" key="9">
    <source>
        <dbReference type="Proteomes" id="UP000271974"/>
    </source>
</evidence>
<evidence type="ECO:0000259" key="7">
    <source>
        <dbReference type="PROSITE" id="PS50026"/>
    </source>
</evidence>
<keyword evidence="3 5" id="KW-1015">Disulfide bond</keyword>
<feature type="signal peptide" evidence="6">
    <location>
        <begin position="1"/>
        <end position="28"/>
    </location>
</feature>
<dbReference type="Proteomes" id="UP000271974">
    <property type="component" value="Unassembled WGS sequence"/>
</dbReference>
<dbReference type="GO" id="GO:0016020">
    <property type="term" value="C:membrane"/>
    <property type="evidence" value="ECO:0007669"/>
    <property type="project" value="UniProtKB-SubCell"/>
</dbReference>
<reference evidence="8 9" key="1">
    <citation type="submission" date="2019-01" db="EMBL/GenBank/DDBJ databases">
        <title>A draft genome assembly of the solar-powered sea slug Elysia chlorotica.</title>
        <authorList>
            <person name="Cai H."/>
            <person name="Li Q."/>
            <person name="Fang X."/>
            <person name="Li J."/>
            <person name="Curtis N.E."/>
            <person name="Altenburger A."/>
            <person name="Shibata T."/>
            <person name="Feng M."/>
            <person name="Maeda T."/>
            <person name="Schwartz J.A."/>
            <person name="Shigenobu S."/>
            <person name="Lundholm N."/>
            <person name="Nishiyama T."/>
            <person name="Yang H."/>
            <person name="Hasebe M."/>
            <person name="Li S."/>
            <person name="Pierce S.K."/>
            <person name="Wang J."/>
        </authorList>
    </citation>
    <scope>NUCLEOTIDE SEQUENCE [LARGE SCALE GENOMIC DNA]</scope>
    <source>
        <strain evidence="8">EC2010</strain>
        <tissue evidence="8">Whole organism of an adult</tissue>
    </source>
</reference>
<feature type="domain" description="EGF-like" evidence="7">
    <location>
        <begin position="144"/>
        <end position="186"/>
    </location>
</feature>
<evidence type="ECO:0000256" key="4">
    <source>
        <dbReference type="ARBA" id="ARBA00023180"/>
    </source>
</evidence>
<keyword evidence="5" id="KW-0245">EGF-like domain</keyword>
<gene>
    <name evidence="8" type="ORF">EGW08_017463</name>
</gene>
<accession>A0A3S0ZCT0</accession>
<protein>
    <recommendedName>
        <fullName evidence="7">EGF-like domain-containing protein</fullName>
    </recommendedName>
</protein>
<dbReference type="PROSITE" id="PS01248">
    <property type="entry name" value="EGF_LAM_1"/>
    <property type="match status" value="1"/>
</dbReference>
<evidence type="ECO:0000256" key="2">
    <source>
        <dbReference type="ARBA" id="ARBA00023136"/>
    </source>
</evidence>
<evidence type="ECO:0000256" key="5">
    <source>
        <dbReference type="PROSITE-ProRule" id="PRU00076"/>
    </source>
</evidence>
<proteinExistence type="predicted"/>
<organism evidence="8 9">
    <name type="scientific">Elysia chlorotica</name>
    <name type="common">Eastern emerald elysia</name>
    <name type="synonym">Sea slug</name>
    <dbReference type="NCBI Taxonomy" id="188477"/>
    <lineage>
        <taxon>Eukaryota</taxon>
        <taxon>Metazoa</taxon>
        <taxon>Spiralia</taxon>
        <taxon>Lophotrochozoa</taxon>
        <taxon>Mollusca</taxon>
        <taxon>Gastropoda</taxon>
        <taxon>Heterobranchia</taxon>
        <taxon>Euthyneura</taxon>
        <taxon>Panpulmonata</taxon>
        <taxon>Sacoglossa</taxon>
        <taxon>Placobranchoidea</taxon>
        <taxon>Plakobranchidae</taxon>
        <taxon>Elysia</taxon>
    </lineage>
</organism>
<dbReference type="InterPro" id="IPR002049">
    <property type="entry name" value="LE_dom"/>
</dbReference>
<dbReference type="STRING" id="188477.A0A3S0ZCT0"/>
<evidence type="ECO:0000256" key="1">
    <source>
        <dbReference type="ARBA" id="ARBA00004370"/>
    </source>
</evidence>
<feature type="chain" id="PRO_5018640983" description="EGF-like domain-containing protein" evidence="6">
    <location>
        <begin position="29"/>
        <end position="222"/>
    </location>
</feature>
<dbReference type="OrthoDB" id="19903at2759"/>
<dbReference type="PANTHER" id="PTHR24038">
    <property type="entry name" value="STABILIN"/>
    <property type="match status" value="1"/>
</dbReference>
<feature type="non-terminal residue" evidence="8">
    <location>
        <position position="222"/>
    </location>
</feature>
<keyword evidence="2" id="KW-0472">Membrane</keyword>
<evidence type="ECO:0000256" key="3">
    <source>
        <dbReference type="ARBA" id="ARBA00023157"/>
    </source>
</evidence>
<dbReference type="AlphaFoldDB" id="A0A3S0ZCT0"/>
<sequence length="222" mass="24578">MQHFSVCQCTILLVLFQIVVWPSIIVNGKKTKEQCSTCKDISKNFYKGLESTSKSNFGGGNTKWEEKSLKSYATSEVRLVEVIERLCDGSSKESQCHSLLEEHEEVVERFWFKEFAQKKDTDFYAYVCIDHLKVCCPNNTYGKDCTPCPGGVDRPCNGNGACDGEGTRTGTGKCRCSSGYQGDLCLNCKDGFYEESSNETHSLCKVCHISCKDLCSEGGPAG</sequence>
<dbReference type="EMBL" id="RQTK01000801">
    <property type="protein sequence ID" value="RUS74765.1"/>
    <property type="molecule type" value="Genomic_DNA"/>
</dbReference>
<dbReference type="Pfam" id="PF11938">
    <property type="entry name" value="DUF3456"/>
    <property type="match status" value="1"/>
</dbReference>
<dbReference type="InterPro" id="IPR000742">
    <property type="entry name" value="EGF"/>
</dbReference>
<keyword evidence="6" id="KW-0732">Signal</keyword>
<evidence type="ECO:0000256" key="6">
    <source>
        <dbReference type="SAM" id="SignalP"/>
    </source>
</evidence>
<dbReference type="PANTHER" id="PTHR24038:SF11">
    <property type="entry name" value="INTEGRIN BETA-LIKE PROTEIN E"/>
    <property type="match status" value="1"/>
</dbReference>
<evidence type="ECO:0000313" key="8">
    <source>
        <dbReference type="EMBL" id="RUS74765.1"/>
    </source>
</evidence>
<dbReference type="PROSITE" id="PS50026">
    <property type="entry name" value="EGF_3"/>
    <property type="match status" value="1"/>
</dbReference>
<comment type="caution">
    <text evidence="8">The sequence shown here is derived from an EMBL/GenBank/DDBJ whole genome shotgun (WGS) entry which is preliminary data.</text>
</comment>